<dbReference type="PROSITE" id="PS50983">
    <property type="entry name" value="FE_B12_PBP"/>
    <property type="match status" value="1"/>
</dbReference>
<comment type="caution">
    <text evidence="4">The sequence shown here is derived from an EMBL/GenBank/DDBJ whole genome shotgun (WGS) entry which is preliminary data.</text>
</comment>
<dbReference type="RefSeq" id="WP_204466143.1">
    <property type="nucleotide sequence ID" value="NZ_JAFBCV010000005.1"/>
</dbReference>
<accession>A0ABS2STM7</accession>
<name>A0ABS2STM7_9BACI</name>
<reference evidence="4" key="1">
    <citation type="submission" date="2021-01" db="EMBL/GenBank/DDBJ databases">
        <title>Genomic Encyclopedia of Type Strains, Phase IV (KMG-IV): sequencing the most valuable type-strain genomes for metagenomic binning, comparative biology and taxonomic classification.</title>
        <authorList>
            <person name="Goeker M."/>
        </authorList>
    </citation>
    <scope>NUCLEOTIDE SEQUENCE</scope>
    <source>
        <strain evidence="4">DSM 21943</strain>
    </source>
</reference>
<feature type="signal peptide" evidence="2">
    <location>
        <begin position="1"/>
        <end position="23"/>
    </location>
</feature>
<keyword evidence="2" id="KW-0732">Signal</keyword>
<evidence type="ECO:0000256" key="2">
    <source>
        <dbReference type="SAM" id="SignalP"/>
    </source>
</evidence>
<feature type="chain" id="PRO_5047329266" evidence="2">
    <location>
        <begin position="24"/>
        <end position="317"/>
    </location>
</feature>
<evidence type="ECO:0000313" key="4">
    <source>
        <dbReference type="EMBL" id="MBM7838852.1"/>
    </source>
</evidence>
<dbReference type="InterPro" id="IPR050902">
    <property type="entry name" value="ABC_Transporter_SBP"/>
</dbReference>
<evidence type="ECO:0000256" key="1">
    <source>
        <dbReference type="ARBA" id="ARBA00008814"/>
    </source>
</evidence>
<protein>
    <submittedName>
        <fullName evidence="4">Iron complex transport system substrate-binding protein</fullName>
    </submittedName>
</protein>
<sequence length="317" mass="34221">MNKSTFFGAVCLVIMLAGCQTTAQEKPVNSTSESAAYTVTDFADRDVTFADVPERIAVLGNGELDIVYALGEEVAGRPTGHQASIVSAAEEAVQVGSYHEADSERLMLAKPDVIFANYPMNLKDVQTLESSGAKVILTSANSVDEIKNQIELIGEVVQKSAEAEELIDSITKKEEQLQEEALHSETSALLVYGAPGSNLIALPQSLAGSVLDGAGGVNTAATFEQLQEYPQYAALSPERVIEEDPDVVLFMAHGDPTNVQDSFEQEMNQHAGWSQLPAVQEGRMHILPADLFGTNPGTRIIDALDYMYEKLKDVQQN</sequence>
<dbReference type="SUPFAM" id="SSF53807">
    <property type="entry name" value="Helical backbone' metal receptor"/>
    <property type="match status" value="1"/>
</dbReference>
<dbReference type="Pfam" id="PF01497">
    <property type="entry name" value="Peripla_BP_2"/>
    <property type="match status" value="1"/>
</dbReference>
<organism evidence="4 5">
    <name type="scientific">Shouchella xiaoxiensis</name>
    <dbReference type="NCBI Taxonomy" id="766895"/>
    <lineage>
        <taxon>Bacteria</taxon>
        <taxon>Bacillati</taxon>
        <taxon>Bacillota</taxon>
        <taxon>Bacilli</taxon>
        <taxon>Bacillales</taxon>
        <taxon>Bacillaceae</taxon>
        <taxon>Shouchella</taxon>
    </lineage>
</organism>
<dbReference type="PROSITE" id="PS51257">
    <property type="entry name" value="PROKAR_LIPOPROTEIN"/>
    <property type="match status" value="1"/>
</dbReference>
<dbReference type="PANTHER" id="PTHR30535">
    <property type="entry name" value="VITAMIN B12-BINDING PROTEIN"/>
    <property type="match status" value="1"/>
</dbReference>
<gene>
    <name evidence="4" type="ORF">JOC54_002111</name>
</gene>
<feature type="domain" description="Fe/B12 periplasmic-binding" evidence="3">
    <location>
        <begin position="55"/>
        <end position="315"/>
    </location>
</feature>
<proteinExistence type="inferred from homology"/>
<dbReference type="InterPro" id="IPR002491">
    <property type="entry name" value="ABC_transptr_periplasmic_BD"/>
</dbReference>
<evidence type="ECO:0000259" key="3">
    <source>
        <dbReference type="PROSITE" id="PS50983"/>
    </source>
</evidence>
<keyword evidence="5" id="KW-1185">Reference proteome</keyword>
<dbReference type="Proteomes" id="UP001179280">
    <property type="component" value="Unassembled WGS sequence"/>
</dbReference>
<evidence type="ECO:0000313" key="5">
    <source>
        <dbReference type="Proteomes" id="UP001179280"/>
    </source>
</evidence>
<dbReference type="EMBL" id="JAFBCV010000005">
    <property type="protein sequence ID" value="MBM7838852.1"/>
    <property type="molecule type" value="Genomic_DNA"/>
</dbReference>
<dbReference type="PANTHER" id="PTHR30535:SF34">
    <property type="entry name" value="MOLYBDATE-BINDING PROTEIN MOLA"/>
    <property type="match status" value="1"/>
</dbReference>
<comment type="similarity">
    <text evidence="1">Belongs to the bacterial solute-binding protein 8 family.</text>
</comment>
<dbReference type="Gene3D" id="3.40.50.1980">
    <property type="entry name" value="Nitrogenase molybdenum iron protein domain"/>
    <property type="match status" value="2"/>
</dbReference>